<dbReference type="STRING" id="497965.Cyan7822_2772"/>
<keyword evidence="3" id="KW-0963">Cytoplasm</keyword>
<evidence type="ECO:0000313" key="6">
    <source>
        <dbReference type="Proteomes" id="UP000008206"/>
    </source>
</evidence>
<evidence type="ECO:0000256" key="1">
    <source>
        <dbReference type="ARBA" id="ARBA00004496"/>
    </source>
</evidence>
<accession>E0U5M2</accession>
<evidence type="ECO:0000259" key="4">
    <source>
        <dbReference type="PROSITE" id="PS50851"/>
    </source>
</evidence>
<dbReference type="PANTHER" id="PTHR22617">
    <property type="entry name" value="CHEMOTAXIS SENSOR HISTIDINE KINASE-RELATED"/>
    <property type="match status" value="1"/>
</dbReference>
<dbReference type="PANTHER" id="PTHR22617:SF45">
    <property type="entry name" value="CHEMOTAXIS PROTEIN CHEW"/>
    <property type="match status" value="1"/>
</dbReference>
<reference evidence="6" key="1">
    <citation type="journal article" date="2011" name="MBio">
        <title>Novel metabolic attributes of the genus Cyanothece, comprising a group of unicellular nitrogen-fixing Cyanobacteria.</title>
        <authorList>
            <person name="Bandyopadhyay A."/>
            <person name="Elvitigala T."/>
            <person name="Welsh E."/>
            <person name="Stockel J."/>
            <person name="Liberton M."/>
            <person name="Min H."/>
            <person name="Sherman L.A."/>
            <person name="Pakrasi H.B."/>
        </authorList>
    </citation>
    <scope>NUCLEOTIDE SEQUENCE [LARGE SCALE GENOMIC DNA]</scope>
    <source>
        <strain evidence="6">PCC 7822</strain>
    </source>
</reference>
<dbReference type="OrthoDB" id="21516at2"/>
<dbReference type="CDD" id="cd00588">
    <property type="entry name" value="CheW_like"/>
    <property type="match status" value="1"/>
</dbReference>
<comment type="subcellular location">
    <subcellularLocation>
        <location evidence="1">Cytoplasm</location>
    </subcellularLocation>
</comment>
<feature type="domain" description="CheW-like" evidence="4">
    <location>
        <begin position="77"/>
        <end position="231"/>
    </location>
</feature>
<evidence type="ECO:0000313" key="5">
    <source>
        <dbReference type="EMBL" id="ADN14735.1"/>
    </source>
</evidence>
<dbReference type="KEGG" id="cyj:Cyan7822_2772"/>
<dbReference type="PROSITE" id="PS50851">
    <property type="entry name" value="CHEW"/>
    <property type="match status" value="1"/>
</dbReference>
<name>E0U5M2_GLOV7</name>
<dbReference type="Proteomes" id="UP000008206">
    <property type="component" value="Chromosome"/>
</dbReference>
<evidence type="ECO:0000256" key="3">
    <source>
        <dbReference type="ARBA" id="ARBA00022490"/>
    </source>
</evidence>
<keyword evidence="6" id="KW-1185">Reference proteome</keyword>
<protein>
    <recommendedName>
        <fullName evidence="2">Chemotaxis protein CheW</fullName>
    </recommendedName>
</protein>
<proteinExistence type="predicted"/>
<dbReference type="RefSeq" id="WP_013322840.1">
    <property type="nucleotide sequence ID" value="NC_014501.1"/>
</dbReference>
<dbReference type="AlphaFoldDB" id="E0U5M2"/>
<dbReference type="HOGENOM" id="CLU_108791_0_0_3"/>
<dbReference type="InterPro" id="IPR039315">
    <property type="entry name" value="CheW"/>
</dbReference>
<dbReference type="EMBL" id="CP002198">
    <property type="protein sequence ID" value="ADN14735.1"/>
    <property type="molecule type" value="Genomic_DNA"/>
</dbReference>
<dbReference type="GO" id="GO:0006935">
    <property type="term" value="P:chemotaxis"/>
    <property type="evidence" value="ECO:0007669"/>
    <property type="project" value="InterPro"/>
</dbReference>
<dbReference type="SMART" id="SM00260">
    <property type="entry name" value="CheW"/>
    <property type="match status" value="1"/>
</dbReference>
<organism evidence="5 6">
    <name type="scientific">Gloeothece verrucosa (strain PCC 7822)</name>
    <name type="common">Cyanothece sp. (strain PCC 7822)</name>
    <dbReference type="NCBI Taxonomy" id="497965"/>
    <lineage>
        <taxon>Bacteria</taxon>
        <taxon>Bacillati</taxon>
        <taxon>Cyanobacteriota</taxon>
        <taxon>Cyanophyceae</taxon>
        <taxon>Oscillatoriophycideae</taxon>
        <taxon>Chroococcales</taxon>
        <taxon>Aphanothecaceae</taxon>
        <taxon>Gloeothece</taxon>
        <taxon>Gloeothece verrucosa</taxon>
    </lineage>
</organism>
<dbReference type="Gene3D" id="2.40.50.180">
    <property type="entry name" value="CheA-289, Domain 4"/>
    <property type="match status" value="1"/>
</dbReference>
<dbReference type="SUPFAM" id="SSF50341">
    <property type="entry name" value="CheW-like"/>
    <property type="match status" value="1"/>
</dbReference>
<dbReference type="eggNOG" id="COG0835">
    <property type="taxonomic scope" value="Bacteria"/>
</dbReference>
<dbReference type="GO" id="GO:0005829">
    <property type="term" value="C:cytosol"/>
    <property type="evidence" value="ECO:0007669"/>
    <property type="project" value="TreeGrafter"/>
</dbReference>
<sequence length="244" mass="28179">MELITNNCSNQIGISGDKSCPQLKEVIHCRNCSVYSSIGRALFQREAPAGYLEEWADLLAPPFPQDAQQTNTSKEAATSVIIFRLEEEWLALPVDIIKEITQILPVHTLPHRSNSILRGIVNIRGELITCMALENLLQLKRSQDKNQDNLSKIKQDSVIYQRMIVIKIQNYRWVFKVDELDRINRFDSKDFENSPTALAKNPNIYTKKIISYKSNKVNYLDTELLFYELLFHTYSKPQSNKNNE</sequence>
<evidence type="ECO:0000256" key="2">
    <source>
        <dbReference type="ARBA" id="ARBA00021483"/>
    </source>
</evidence>
<dbReference type="InterPro" id="IPR036061">
    <property type="entry name" value="CheW-like_dom_sf"/>
</dbReference>
<dbReference type="GO" id="GO:0007165">
    <property type="term" value="P:signal transduction"/>
    <property type="evidence" value="ECO:0007669"/>
    <property type="project" value="InterPro"/>
</dbReference>
<dbReference type="InterPro" id="IPR002545">
    <property type="entry name" value="CheW-lke_dom"/>
</dbReference>
<gene>
    <name evidence="5" type="ordered locus">Cyan7822_2772</name>
</gene>
<dbReference type="Gene3D" id="2.30.30.40">
    <property type="entry name" value="SH3 Domains"/>
    <property type="match status" value="1"/>
</dbReference>
<dbReference type="Pfam" id="PF01584">
    <property type="entry name" value="CheW"/>
    <property type="match status" value="1"/>
</dbReference>